<organism evidence="1 2">
    <name type="scientific">Stutzerimonas stutzeri</name>
    <name type="common">Pseudomonas stutzeri</name>
    <dbReference type="NCBI Taxonomy" id="316"/>
    <lineage>
        <taxon>Bacteria</taxon>
        <taxon>Pseudomonadati</taxon>
        <taxon>Pseudomonadota</taxon>
        <taxon>Gammaproteobacteria</taxon>
        <taxon>Pseudomonadales</taxon>
        <taxon>Pseudomonadaceae</taxon>
        <taxon>Stutzerimonas</taxon>
    </lineage>
</organism>
<sequence length="234" mass="25882">MLSPDIKAKALIMYHNIRTHRLDLTSHDVVATDNAGEFTLGAGRAFSHEDKESLVDILMNVDSDVEFLNPRILVKSRSLLVWYTPPQIIDVQFKEVIHTAPIPGLVYIVRADGSLRCFAYKGKRPNECTKLYRAPLGNVYSDGSFCTGNAKKPKDNAVASIEGWENFVLRCTNTHLGAVAVLRNVDHSEAALIDFYKGLSESGAKSFPAARLAPVIKNGTHLELKPALFMETIQ</sequence>
<dbReference type="AlphaFoldDB" id="A0AA40V916"/>
<gene>
    <name evidence="1" type="ORF">G7024_19865</name>
</gene>
<dbReference type="NCBIfam" id="TIGR03737">
    <property type="entry name" value="PRTRC_B"/>
    <property type="match status" value="1"/>
</dbReference>
<evidence type="ECO:0000313" key="1">
    <source>
        <dbReference type="EMBL" id="MBA1306657.1"/>
    </source>
</evidence>
<dbReference type="InterPro" id="IPR032787">
    <property type="entry name" value="Prok-E2_D"/>
</dbReference>
<protein>
    <submittedName>
        <fullName evidence="1">PRTRC system protein B</fullName>
    </submittedName>
</protein>
<dbReference type="Pfam" id="PF14460">
    <property type="entry name" value="Prok-E2_D"/>
    <property type="match status" value="1"/>
</dbReference>
<accession>A0AA40V916</accession>
<proteinExistence type="predicted"/>
<reference evidence="1" key="1">
    <citation type="submission" date="2020-02" db="EMBL/GenBank/DDBJ databases">
        <title>Synteny-based analysis reveals conserved mechanism for high triclosan tolerance in Pseudomonas, as well as instances of horizontal transfer.</title>
        <authorList>
            <person name="Mcfarland A.G."/>
            <person name="Bertucci H.K."/>
            <person name="Litmann E."/>
            <person name="Shen J."/>
            <person name="Huttenhower C."/>
            <person name="Hartmann E.M."/>
        </authorList>
    </citation>
    <scope>NUCLEOTIDE SEQUENCE</scope>
    <source>
        <strain evidence="1">109A1</strain>
    </source>
</reference>
<evidence type="ECO:0000313" key="2">
    <source>
        <dbReference type="Proteomes" id="UP001138621"/>
    </source>
</evidence>
<name>A0AA40V916_STUST</name>
<dbReference type="InterPro" id="IPR022280">
    <property type="entry name" value="PRTRC_protein-B"/>
</dbReference>
<dbReference type="EMBL" id="JAAMRD010000020">
    <property type="protein sequence ID" value="MBA1306657.1"/>
    <property type="molecule type" value="Genomic_DNA"/>
</dbReference>
<comment type="caution">
    <text evidence="1">The sequence shown here is derived from an EMBL/GenBank/DDBJ whole genome shotgun (WGS) entry which is preliminary data.</text>
</comment>
<dbReference type="RefSeq" id="WP_181122234.1">
    <property type="nucleotide sequence ID" value="NZ_JAAMRD010000020.1"/>
</dbReference>
<dbReference type="Proteomes" id="UP001138621">
    <property type="component" value="Unassembled WGS sequence"/>
</dbReference>